<dbReference type="PANTHER" id="PTHR24020">
    <property type="entry name" value="COLLAGEN ALPHA"/>
    <property type="match status" value="1"/>
</dbReference>
<feature type="domain" description="VWFA" evidence="6">
    <location>
        <begin position="102"/>
        <end position="220"/>
    </location>
</feature>
<dbReference type="InterPro" id="IPR050525">
    <property type="entry name" value="ECM_Assembly_Org"/>
</dbReference>
<evidence type="ECO:0000256" key="3">
    <source>
        <dbReference type="ARBA" id="ARBA00022530"/>
    </source>
</evidence>
<dbReference type="PANTHER" id="PTHR24020:SF18">
    <property type="entry name" value="COLLAGEN ALPHA-1(VI) CHAIN"/>
    <property type="match status" value="1"/>
</dbReference>
<accession>A0A672KNX9</accession>
<dbReference type="InterPro" id="IPR036465">
    <property type="entry name" value="vWFA_dom_sf"/>
</dbReference>
<dbReference type="Pfam" id="PF00092">
    <property type="entry name" value="VWA"/>
    <property type="match status" value="1"/>
</dbReference>
<proteinExistence type="predicted"/>
<dbReference type="GO" id="GO:0005615">
    <property type="term" value="C:extracellular space"/>
    <property type="evidence" value="ECO:0007669"/>
    <property type="project" value="TreeGrafter"/>
</dbReference>
<reference evidence="7" key="1">
    <citation type="submission" date="2025-08" db="UniProtKB">
        <authorList>
            <consortium name="Ensembl"/>
        </authorList>
    </citation>
    <scope>IDENTIFICATION</scope>
</reference>
<evidence type="ECO:0000256" key="2">
    <source>
        <dbReference type="ARBA" id="ARBA00022525"/>
    </source>
</evidence>
<evidence type="ECO:0000313" key="8">
    <source>
        <dbReference type="Proteomes" id="UP000472262"/>
    </source>
</evidence>
<dbReference type="AlphaFoldDB" id="A0A672KNX9"/>
<keyword evidence="5" id="KW-0130">Cell adhesion</keyword>
<keyword evidence="2" id="KW-0964">Secreted</keyword>
<protein>
    <recommendedName>
        <fullName evidence="6">VWFA domain-containing protein</fullName>
    </recommendedName>
</protein>
<dbReference type="SMART" id="SM00327">
    <property type="entry name" value="VWA"/>
    <property type="match status" value="1"/>
</dbReference>
<evidence type="ECO:0000313" key="7">
    <source>
        <dbReference type="Ensembl" id="ENSSGRP00000012295.1"/>
    </source>
</evidence>
<dbReference type="InParanoid" id="A0A672KNX9"/>
<dbReference type="InterPro" id="IPR002035">
    <property type="entry name" value="VWF_A"/>
</dbReference>
<dbReference type="Gene3D" id="3.40.50.410">
    <property type="entry name" value="von Willebrand factor, type A domain"/>
    <property type="match status" value="1"/>
</dbReference>
<dbReference type="Proteomes" id="UP000472262">
    <property type="component" value="Unassembled WGS sequence"/>
</dbReference>
<evidence type="ECO:0000256" key="1">
    <source>
        <dbReference type="ARBA" id="ARBA00004498"/>
    </source>
</evidence>
<keyword evidence="8" id="KW-1185">Reference proteome</keyword>
<evidence type="ECO:0000256" key="4">
    <source>
        <dbReference type="ARBA" id="ARBA00022737"/>
    </source>
</evidence>
<comment type="subcellular location">
    <subcellularLocation>
        <location evidence="1">Secreted</location>
        <location evidence="1">Extracellular space</location>
        <location evidence="1">Extracellular matrix</location>
    </subcellularLocation>
</comment>
<reference evidence="7" key="2">
    <citation type="submission" date="2025-09" db="UniProtKB">
        <authorList>
            <consortium name="Ensembl"/>
        </authorList>
    </citation>
    <scope>IDENTIFICATION</scope>
</reference>
<dbReference type="GO" id="GO:0007155">
    <property type="term" value="P:cell adhesion"/>
    <property type="evidence" value="ECO:0007669"/>
    <property type="project" value="UniProtKB-KW"/>
</dbReference>
<evidence type="ECO:0000259" key="6">
    <source>
        <dbReference type="PROSITE" id="PS50234"/>
    </source>
</evidence>
<keyword evidence="4" id="KW-0677">Repeat</keyword>
<dbReference type="PROSITE" id="PS50234">
    <property type="entry name" value="VWFA"/>
    <property type="match status" value="1"/>
</dbReference>
<evidence type="ECO:0000256" key="5">
    <source>
        <dbReference type="ARBA" id="ARBA00022889"/>
    </source>
</evidence>
<dbReference type="FunFam" id="3.40.50.410:FF:000026">
    <property type="entry name" value="Collagen, type VI, alpha 1"/>
    <property type="match status" value="1"/>
</dbReference>
<dbReference type="SUPFAM" id="SSF53300">
    <property type="entry name" value="vWA-like"/>
    <property type="match status" value="1"/>
</dbReference>
<name>A0A672KNX9_SINGR</name>
<keyword evidence="3" id="KW-0272">Extracellular matrix</keyword>
<sequence length="244" mass="26849">MPMVKSLATQENTKCDVLDEKCIAIVFGQTIIFFELSSSQDTRLSVIATDVNYRQNFTAADNSRSSQMSTISTIIDLIVSVVTQTHHSNDVCNKKNAGFKAAIDKIKYIGKGTYTDCAIKEGISELLRTGSHYHENKYIVVVTDGHPVTGYKEPCGGIQEAANEARQHAIKVFAVAISPDQEDTRLSVIATDVNYRQNFTAADNSRSSQMSTISTIIDLIVSVVTQTHHSNDVCVVFLWIYGSD</sequence>
<dbReference type="Ensembl" id="ENSSGRT00000013321.1">
    <property type="protein sequence ID" value="ENSSGRP00000012295.1"/>
    <property type="gene ID" value="ENSSGRG00000007924.1"/>
</dbReference>
<organism evidence="7 8">
    <name type="scientific">Sinocyclocheilus grahami</name>
    <name type="common">Dianchi golden-line fish</name>
    <name type="synonym">Barbus grahami</name>
    <dbReference type="NCBI Taxonomy" id="75366"/>
    <lineage>
        <taxon>Eukaryota</taxon>
        <taxon>Metazoa</taxon>
        <taxon>Chordata</taxon>
        <taxon>Craniata</taxon>
        <taxon>Vertebrata</taxon>
        <taxon>Euteleostomi</taxon>
        <taxon>Actinopterygii</taxon>
        <taxon>Neopterygii</taxon>
        <taxon>Teleostei</taxon>
        <taxon>Ostariophysi</taxon>
        <taxon>Cypriniformes</taxon>
        <taxon>Cyprinidae</taxon>
        <taxon>Cyprininae</taxon>
        <taxon>Sinocyclocheilus</taxon>
    </lineage>
</organism>